<dbReference type="AlphaFoldDB" id="A0A1F4S678"/>
<evidence type="ECO:0008006" key="3">
    <source>
        <dbReference type="Google" id="ProtNLM"/>
    </source>
</evidence>
<dbReference type="EMBL" id="MEUA01000016">
    <property type="protein sequence ID" value="OGC15945.1"/>
    <property type="molecule type" value="Genomic_DNA"/>
</dbReference>
<protein>
    <recommendedName>
        <fullName evidence="3">N-acetyltransferase domain-containing protein</fullName>
    </recommendedName>
</protein>
<proteinExistence type="predicted"/>
<accession>A0A1F4S678</accession>
<evidence type="ECO:0000313" key="2">
    <source>
        <dbReference type="Proteomes" id="UP000177905"/>
    </source>
</evidence>
<organism evidence="1 2">
    <name type="scientific">candidate division WOR-1 bacterium RIFOXYB2_FULL_36_35</name>
    <dbReference type="NCBI Taxonomy" id="1802578"/>
    <lineage>
        <taxon>Bacteria</taxon>
        <taxon>Bacillati</taxon>
        <taxon>Saganbacteria</taxon>
    </lineage>
</organism>
<name>A0A1F4S678_UNCSA</name>
<gene>
    <name evidence="1" type="ORF">A2290_06820</name>
</gene>
<dbReference type="Proteomes" id="UP000177905">
    <property type="component" value="Unassembled WGS sequence"/>
</dbReference>
<comment type="caution">
    <text evidence="1">The sequence shown here is derived from an EMBL/GenBank/DDBJ whole genome shotgun (WGS) entry which is preliminary data.</text>
</comment>
<sequence>MTNNKTIITIKKCANISFQKKDEIFALHLQYFDNTTFEKFNKDFTEKQWCIIIQDIYNKIVGYSTIQLIFDKILSLPVLVLFSGDTLVSKEYWNTNALVIGFSNFIEYISQLFPDHKKYWLLITKGYRTYRFLPLYFKQYYPAYNIETPKEISILMNSICTKKFGDRYDSQKGLVLSNDKNDFLRPEMAVVPPGKKKDPNVCYFLRRNPNYHKGDELVCLTSIEKENIINRLFYRYIKKYPVSIDK</sequence>
<evidence type="ECO:0000313" key="1">
    <source>
        <dbReference type="EMBL" id="OGC15945.1"/>
    </source>
</evidence>
<reference evidence="1 2" key="1">
    <citation type="journal article" date="2016" name="Nat. Commun.">
        <title>Thousands of microbial genomes shed light on interconnected biogeochemical processes in an aquifer system.</title>
        <authorList>
            <person name="Anantharaman K."/>
            <person name="Brown C.T."/>
            <person name="Hug L.A."/>
            <person name="Sharon I."/>
            <person name="Castelle C.J."/>
            <person name="Probst A.J."/>
            <person name="Thomas B.C."/>
            <person name="Singh A."/>
            <person name="Wilkins M.J."/>
            <person name="Karaoz U."/>
            <person name="Brodie E.L."/>
            <person name="Williams K.H."/>
            <person name="Hubbard S.S."/>
            <person name="Banfield J.F."/>
        </authorList>
    </citation>
    <scope>NUCLEOTIDE SEQUENCE [LARGE SCALE GENOMIC DNA]</scope>
</reference>